<keyword evidence="2" id="KW-1185">Reference proteome</keyword>
<proteinExistence type="predicted"/>
<gene>
    <name evidence="1" type="ORF">SAMN05192576_2696</name>
</gene>
<dbReference type="AlphaFoldDB" id="A0A1H0DXF4"/>
<name>A0A1H0DXF4_9ACTN</name>
<accession>A0A1H0DXF4</accession>
<evidence type="ECO:0000313" key="2">
    <source>
        <dbReference type="Proteomes" id="UP000199004"/>
    </source>
</evidence>
<dbReference type="RefSeq" id="WP_174812382.1">
    <property type="nucleotide sequence ID" value="NZ_BKAE01000013.1"/>
</dbReference>
<sequence>MRSRFEGQIAGVGSTSGTRIVVGNWRSTPLGPFSDAMVELADGHRVLLADHAEAADFIAATYTFDEIRVEPVVVSVAGGTWRLRSTSLDLDLTVGRRTSLGWALRAVPGPVASAPWWCSVTDAVARRLLTGVRTKGTAGNGRREWYGATDSRRVVAMTGSFEGQDLGALAPVDPPATFGFSSTPKRPCVTTVVTTVEAPSQG</sequence>
<dbReference type="Proteomes" id="UP000199004">
    <property type="component" value="Unassembled WGS sequence"/>
</dbReference>
<reference evidence="1 2" key="1">
    <citation type="submission" date="2016-10" db="EMBL/GenBank/DDBJ databases">
        <authorList>
            <person name="de Groot N.N."/>
        </authorList>
    </citation>
    <scope>NUCLEOTIDE SEQUENCE [LARGE SCALE GENOMIC DNA]</scope>
    <source>
        <strain evidence="1 2">CGMCC 1.11147</strain>
    </source>
</reference>
<evidence type="ECO:0000313" key="1">
    <source>
        <dbReference type="EMBL" id="SDN74779.1"/>
    </source>
</evidence>
<organism evidence="1 2">
    <name type="scientific">Nocardioides szechwanensis</name>
    <dbReference type="NCBI Taxonomy" id="1005944"/>
    <lineage>
        <taxon>Bacteria</taxon>
        <taxon>Bacillati</taxon>
        <taxon>Actinomycetota</taxon>
        <taxon>Actinomycetes</taxon>
        <taxon>Propionibacteriales</taxon>
        <taxon>Nocardioidaceae</taxon>
        <taxon>Nocardioides</taxon>
    </lineage>
</organism>
<protein>
    <submittedName>
        <fullName evidence="1">Uncharacterized protein</fullName>
    </submittedName>
</protein>
<dbReference type="EMBL" id="FNIC01000004">
    <property type="protein sequence ID" value="SDN74779.1"/>
    <property type="molecule type" value="Genomic_DNA"/>
</dbReference>
<dbReference type="STRING" id="1005944.SAMN05192576_2696"/>